<proteinExistence type="predicted"/>
<keyword evidence="3" id="KW-1185">Reference proteome</keyword>
<accession>A0A1Y2FLG9</accession>
<feature type="compositionally biased region" description="Basic and acidic residues" evidence="1">
    <location>
        <begin position="48"/>
        <end position="65"/>
    </location>
</feature>
<evidence type="ECO:0000313" key="3">
    <source>
        <dbReference type="Proteomes" id="UP000193920"/>
    </source>
</evidence>
<feature type="region of interest" description="Disordered" evidence="1">
    <location>
        <begin position="46"/>
        <end position="90"/>
    </location>
</feature>
<evidence type="ECO:0000256" key="1">
    <source>
        <dbReference type="SAM" id="MobiDB-lite"/>
    </source>
</evidence>
<dbReference type="EMBL" id="MCOG01000006">
    <property type="protein sequence ID" value="ORY84046.1"/>
    <property type="molecule type" value="Genomic_DNA"/>
</dbReference>
<sequence>MVHHILQKLQEIPPNVSFEVAPGVDNLFMIGLAAFFYEPRYYVKTNNKKNDRGSESECDSSDRNNNDNYGNYLVKSKPGQKHKDNGIYNDNDNHNNNKYYYGGHGYLYWGSDASCYNHSHGYHDGKRHHHKHHFGLIDDSSDGCGDGCGDDWDGCSDGGCDGGGWGDYCN</sequence>
<evidence type="ECO:0000313" key="2">
    <source>
        <dbReference type="EMBL" id="ORY84046.1"/>
    </source>
</evidence>
<organism evidence="2 3">
    <name type="scientific">Neocallimastix californiae</name>
    <dbReference type="NCBI Taxonomy" id="1754190"/>
    <lineage>
        <taxon>Eukaryota</taxon>
        <taxon>Fungi</taxon>
        <taxon>Fungi incertae sedis</taxon>
        <taxon>Chytridiomycota</taxon>
        <taxon>Chytridiomycota incertae sedis</taxon>
        <taxon>Neocallimastigomycetes</taxon>
        <taxon>Neocallimastigales</taxon>
        <taxon>Neocallimastigaceae</taxon>
        <taxon>Neocallimastix</taxon>
    </lineage>
</organism>
<feature type="compositionally biased region" description="Basic and acidic residues" evidence="1">
    <location>
        <begin position="81"/>
        <end position="90"/>
    </location>
</feature>
<reference evidence="2 3" key="1">
    <citation type="submission" date="2016-08" db="EMBL/GenBank/DDBJ databases">
        <title>A Parts List for Fungal Cellulosomes Revealed by Comparative Genomics.</title>
        <authorList>
            <consortium name="DOE Joint Genome Institute"/>
            <person name="Haitjema C.H."/>
            <person name="Gilmore S.P."/>
            <person name="Henske J.K."/>
            <person name="Solomon K.V."/>
            <person name="De Groot R."/>
            <person name="Kuo A."/>
            <person name="Mondo S.J."/>
            <person name="Salamov A.A."/>
            <person name="Labutti K."/>
            <person name="Zhao Z."/>
            <person name="Chiniquy J."/>
            <person name="Barry K."/>
            <person name="Brewer H.M."/>
            <person name="Purvine S.O."/>
            <person name="Wright A.T."/>
            <person name="Boxma B."/>
            <person name="Van Alen T."/>
            <person name="Hackstein J.H."/>
            <person name="Baker S.E."/>
            <person name="Grigoriev I.V."/>
            <person name="O'Malley M.A."/>
        </authorList>
    </citation>
    <scope>NUCLEOTIDE SEQUENCE [LARGE SCALE GENOMIC DNA]</scope>
    <source>
        <strain evidence="2 3">G1</strain>
    </source>
</reference>
<dbReference type="AlphaFoldDB" id="A0A1Y2FLG9"/>
<name>A0A1Y2FLG9_9FUNG</name>
<protein>
    <submittedName>
        <fullName evidence="2">Uncharacterized protein</fullName>
    </submittedName>
</protein>
<comment type="caution">
    <text evidence="2">The sequence shown here is derived from an EMBL/GenBank/DDBJ whole genome shotgun (WGS) entry which is preliminary data.</text>
</comment>
<gene>
    <name evidence="2" type="ORF">LY90DRAFT_499485</name>
</gene>
<dbReference type="Proteomes" id="UP000193920">
    <property type="component" value="Unassembled WGS sequence"/>
</dbReference>